<feature type="domain" description="Circularly permuted ATP-grasp type 2" evidence="2">
    <location>
        <begin position="99"/>
        <end position="478"/>
    </location>
</feature>
<name>A0A176YLM7_9BRAD</name>
<evidence type="ECO:0000313" key="3">
    <source>
        <dbReference type="EMBL" id="OAF06951.1"/>
    </source>
</evidence>
<gene>
    <name evidence="3" type="ORF">AYJ54_18605</name>
</gene>
<dbReference type="SUPFAM" id="SSF56059">
    <property type="entry name" value="Glutathione synthetase ATP-binding domain-like"/>
    <property type="match status" value="1"/>
</dbReference>
<dbReference type="Pfam" id="PF04168">
    <property type="entry name" value="Alpha-E"/>
    <property type="match status" value="1"/>
</dbReference>
<accession>A0A176YLM7</accession>
<protein>
    <submittedName>
        <fullName evidence="3">Uncharacterized protein</fullName>
    </submittedName>
</protein>
<dbReference type="PANTHER" id="PTHR34595">
    <property type="entry name" value="BLR5612 PROTEIN"/>
    <property type="match status" value="1"/>
</dbReference>
<organism evidence="3 4">
    <name type="scientific">Bradyrhizobium centrolobii</name>
    <dbReference type="NCBI Taxonomy" id="1505087"/>
    <lineage>
        <taxon>Bacteria</taxon>
        <taxon>Pseudomonadati</taxon>
        <taxon>Pseudomonadota</taxon>
        <taxon>Alphaproteobacteria</taxon>
        <taxon>Hyphomicrobiales</taxon>
        <taxon>Nitrobacteraceae</taxon>
        <taxon>Bradyrhizobium</taxon>
    </lineage>
</organism>
<dbReference type="EMBL" id="LUUB01000072">
    <property type="protein sequence ID" value="OAF06951.1"/>
    <property type="molecule type" value="Genomic_DNA"/>
</dbReference>
<dbReference type="InterPro" id="IPR025841">
    <property type="entry name" value="CP_ATPgrasp_2"/>
</dbReference>
<dbReference type="Pfam" id="PF14403">
    <property type="entry name" value="CP_ATPgrasp_2"/>
    <property type="match status" value="1"/>
</dbReference>
<feature type="domain" description="DUF403" evidence="1">
    <location>
        <begin position="526"/>
        <end position="823"/>
    </location>
</feature>
<dbReference type="OrthoDB" id="9804079at2"/>
<keyword evidence="4" id="KW-1185">Reference proteome</keyword>
<dbReference type="RefSeq" id="WP_063702561.1">
    <property type="nucleotide sequence ID" value="NZ_LUUB01000072.1"/>
</dbReference>
<proteinExistence type="predicted"/>
<dbReference type="PANTHER" id="PTHR34595:SF2">
    <property type="entry name" value="BLR2978 PROTEIN"/>
    <property type="match status" value="1"/>
</dbReference>
<dbReference type="InterPro" id="IPR007296">
    <property type="entry name" value="DUF403"/>
</dbReference>
<dbReference type="AlphaFoldDB" id="A0A176YLM7"/>
<evidence type="ECO:0000259" key="2">
    <source>
        <dbReference type="Pfam" id="PF14403"/>
    </source>
</evidence>
<sequence length="839" mass="91435">MGEGATEGTGEAGRAPGQRRVAQWVRDYSRLPGIPDEFLGPDGTPRAVWSSFFDAFGALAPDEIERRFAMADRHLREAGVTYRAPGDSADRPWSLSHLPLLIDEADWQQLSAGIKQRAELLELVLRDVYGGGRLVAEGALPAAAIAGSPEYLRPVCGVPPPGGRYLSIYAADVGRGPDGRWWVLGDRTQAPSGAGYALENRLVLSRAFSDLYKSMNVPRVAPFFEAFRDSLRASADRDEPRIGVLTPGSFSETYFEHATLARYLGFLLVEGDDLAVSDNRVHIRTVAGLKRLDVLLRRVDSNSLDPLELDASSHLGVPGLIDVLRKDGVVVANMPGSGVLEARALLGFLPALSRRLLGEELNMPHIATWWCGQRAARDEVLSRLDEVAIEGAYRRGVPGFDSTGPVLASALDATGRRRLVDAITARGMDYVGQEVVRLSTMPVWEHGQITPRPFVLRVFAAATADGWTIMPGGFCRIAEQADARAVSMGDGARAADVWVVSDKQVSTATLLPATDKVRIRRIAGVLPSRAADNLFWLGRYLERAEATLRLVRALGSPMRGPDKGGAPASIQSTERIQRLLVAWGAISQSSRAAPARIAAEALQSADRFGSALSLVRAAQRTATSLRERLSPDAWQVIIEMAERLAYEVEDDDSVISAAELTLQELASFAGLAQENMNRAAGWRFLDMGRRAERAINTTRFARQFAYDEAGDEELDVLLTLIDCQITYRSRYLLAPLLAPVRDLAVLDSYNPRSVAFQVTALNEHIAALPSLKEYGLIERPQRLAVAVQAMLATAEAEKLEVKTLFSLEQDLLKLAEAIGLHYFPHGPNASRPEKLTGLA</sequence>
<reference evidence="3 4" key="1">
    <citation type="submission" date="2016-03" db="EMBL/GenBank/DDBJ databases">
        <title>Draft Genome Sequence of the Strain BR 10245 (Bradyrhizobium sp.) isolated from nodules of Centrolobium paraense.</title>
        <authorList>
            <person name="Simoes-Araujo J.L.Sr."/>
            <person name="Barauna A.C."/>
            <person name="Silva K."/>
            <person name="Zilli J.E."/>
        </authorList>
    </citation>
    <scope>NUCLEOTIDE SEQUENCE [LARGE SCALE GENOMIC DNA]</scope>
    <source>
        <strain evidence="3 4">BR 10245</strain>
    </source>
</reference>
<dbReference type="Gene3D" id="3.40.50.11290">
    <property type="match status" value="1"/>
</dbReference>
<evidence type="ECO:0000313" key="4">
    <source>
        <dbReference type="Proteomes" id="UP000076959"/>
    </source>
</evidence>
<dbReference type="Proteomes" id="UP000076959">
    <property type="component" value="Unassembled WGS sequence"/>
</dbReference>
<dbReference type="STRING" id="1505087.AYJ54_18605"/>
<dbReference type="InterPro" id="IPR051680">
    <property type="entry name" value="ATP-dep_Glu-Cys_Ligase-2"/>
</dbReference>
<evidence type="ECO:0000259" key="1">
    <source>
        <dbReference type="Pfam" id="PF04168"/>
    </source>
</evidence>
<comment type="caution">
    <text evidence="3">The sequence shown here is derived from an EMBL/GenBank/DDBJ whole genome shotgun (WGS) entry which is preliminary data.</text>
</comment>